<proteinExistence type="predicted"/>
<dbReference type="SUPFAM" id="SSF51101">
    <property type="entry name" value="Mannose-binding lectins"/>
    <property type="match status" value="1"/>
</dbReference>
<accession>A0A8H4JIQ1</accession>
<comment type="caution">
    <text evidence="2">The sequence shown here is derived from an EMBL/GenBank/DDBJ whole genome shotgun (WGS) entry which is preliminary data.</text>
</comment>
<dbReference type="InterPro" id="IPR036404">
    <property type="entry name" value="Jacalin-like_lectin_dom_sf"/>
</dbReference>
<reference evidence="2" key="1">
    <citation type="submission" date="2020-01" db="EMBL/GenBank/DDBJ databases">
        <title>Identification and distribution of gene clusters putatively required for synthesis of sphingolipid metabolism inhibitors in phylogenetically diverse species of the filamentous fungus Fusarium.</title>
        <authorList>
            <person name="Kim H.-S."/>
            <person name="Busman M."/>
            <person name="Brown D.W."/>
            <person name="Divon H."/>
            <person name="Uhlig S."/>
            <person name="Proctor R.H."/>
        </authorList>
    </citation>
    <scope>NUCLEOTIDE SEQUENCE</scope>
    <source>
        <strain evidence="2">NRRL 53441</strain>
    </source>
</reference>
<sequence>MNYCTLCGIPITRKFREQWLQEFRVVWIESDHCDQVSVSGVGRCGSGNNEFFGTVPDDPKKRYDDQAGPGTTIVVALTPVNPIIFTRSLDEDASAWGYGFHASCWAIFTKHATPNLVHLFAACLSMPTGQEAFLNWGHDYGGAGTLEKRFEVPTRASSFSNLWAMPDDFRMDPFDIPSLANAIQRTARLQNDVFLSHVNFSDQSLGRDPFSRLLPEILQSVTLLLSTSDIRSVRLASPVFASLELTERFWASRFQPGHEFEHIYEVQGHPPESWRALCLSLQTWALSDPSMANRKRVWRLSANLHGILSQMEDAPCRGNSVKTWFESSVDLHKVDASWNIAACAITEPNGSFTNGCRVLRARTLSLSQTLKVQHMSVSFVNIPEGTFVSGLVLVDHNDEHHSIGYIHEDSKVDIRLATAKLIHGWELGFHSSGVKAVALIFEDGTSSSWAGNPAGLGRWRLAGASGVSAIEAEFDALKLVRLCRKSSLTELSWLNNCLWYPHVPSIGLTFHWSKDYRPPTQCDLPVTTLFFGENDDRYLSTLTEIVISVFDICHIAGMEFRFADASHNRHLGSISPFNQGFPQLRKFNNSNDNIVSFAIDSAAGERLESFDVQRRGGLLVGLKIKTTHNRHVQTPDYPYGTERDWTTVHPKGSKIIGMFATCGHVLWDLGFISKDSVESNHETIDRRPLL</sequence>
<evidence type="ECO:0000313" key="3">
    <source>
        <dbReference type="Proteomes" id="UP000605986"/>
    </source>
</evidence>
<gene>
    <name evidence="2" type="ORF">F53441_14206</name>
</gene>
<evidence type="ECO:0000259" key="1">
    <source>
        <dbReference type="Pfam" id="PF24539"/>
    </source>
</evidence>
<dbReference type="Proteomes" id="UP000605986">
    <property type="component" value="Unassembled WGS sequence"/>
</dbReference>
<dbReference type="InterPro" id="IPR056021">
    <property type="entry name" value="DUF7600"/>
</dbReference>
<evidence type="ECO:0000313" key="2">
    <source>
        <dbReference type="EMBL" id="KAF4425058.1"/>
    </source>
</evidence>
<dbReference type="AlphaFoldDB" id="A0A8H4JIQ1"/>
<dbReference type="Pfam" id="PF24539">
    <property type="entry name" value="DUF7600"/>
    <property type="match status" value="1"/>
</dbReference>
<dbReference type="OrthoDB" id="5273847at2759"/>
<protein>
    <recommendedName>
        <fullName evidence="1">DUF7600 domain-containing protein</fullName>
    </recommendedName>
</protein>
<dbReference type="EMBL" id="JAADJG010001109">
    <property type="protein sequence ID" value="KAF4425058.1"/>
    <property type="molecule type" value="Genomic_DNA"/>
</dbReference>
<keyword evidence="3" id="KW-1185">Reference proteome</keyword>
<organism evidence="2 3">
    <name type="scientific">Fusarium austroafricanum</name>
    <dbReference type="NCBI Taxonomy" id="2364996"/>
    <lineage>
        <taxon>Eukaryota</taxon>
        <taxon>Fungi</taxon>
        <taxon>Dikarya</taxon>
        <taxon>Ascomycota</taxon>
        <taxon>Pezizomycotina</taxon>
        <taxon>Sordariomycetes</taxon>
        <taxon>Hypocreomycetidae</taxon>
        <taxon>Hypocreales</taxon>
        <taxon>Nectriaceae</taxon>
        <taxon>Fusarium</taxon>
        <taxon>Fusarium concolor species complex</taxon>
    </lineage>
</organism>
<name>A0A8H4JIQ1_9HYPO</name>
<feature type="domain" description="DUF7600" evidence="1">
    <location>
        <begin position="321"/>
        <end position="487"/>
    </location>
</feature>